<comment type="similarity">
    <text evidence="6">Belongs to the anthrone oxygenase family.</text>
</comment>
<keyword evidence="3 7" id="KW-1133">Transmembrane helix</keyword>
<dbReference type="GO" id="GO:0016020">
    <property type="term" value="C:membrane"/>
    <property type="evidence" value="ECO:0007669"/>
    <property type="project" value="UniProtKB-SubCell"/>
</dbReference>
<dbReference type="PANTHER" id="PTHR35042">
    <property type="entry name" value="ANTHRONE OXYGENASE ENCC"/>
    <property type="match status" value="1"/>
</dbReference>
<dbReference type="AlphaFoldDB" id="A0A1Q5UEX3"/>
<evidence type="ECO:0000256" key="5">
    <source>
        <dbReference type="ARBA" id="ARBA00023136"/>
    </source>
</evidence>
<dbReference type="InterPro" id="IPR013901">
    <property type="entry name" value="Anthrone_oxy"/>
</dbReference>
<evidence type="ECO:0000256" key="2">
    <source>
        <dbReference type="ARBA" id="ARBA00022692"/>
    </source>
</evidence>
<evidence type="ECO:0000256" key="6">
    <source>
        <dbReference type="ARBA" id="ARBA00034313"/>
    </source>
</evidence>
<evidence type="ECO:0000256" key="1">
    <source>
        <dbReference type="ARBA" id="ARBA00004141"/>
    </source>
</evidence>
<evidence type="ECO:0000313" key="9">
    <source>
        <dbReference type="Proteomes" id="UP000186955"/>
    </source>
</evidence>
<proteinExistence type="inferred from homology"/>
<sequence>MAIFLDNISPAKATLLCGTAGIVSSSVFYCMNTTINYLTFPTILLGQPPRPGSKASGNFFVHAMDVPASSVSHLNRQWQEIYFRGHRIGPALAIIGGTVFSTASYLSDQVFVKQVFAAATISSFAIVPYTLLFMLSTNDELHRRSFAIVKDPLASKNMDESETAALISKWVALSKVRANIALLSACLGVVGIIALS</sequence>
<evidence type="ECO:0000313" key="8">
    <source>
        <dbReference type="EMBL" id="OKP11013.1"/>
    </source>
</evidence>
<evidence type="ECO:0000256" key="7">
    <source>
        <dbReference type="SAM" id="Phobius"/>
    </source>
</evidence>
<accession>A0A1Q5UEX3</accession>
<dbReference type="GO" id="GO:0004497">
    <property type="term" value="F:monooxygenase activity"/>
    <property type="evidence" value="ECO:0007669"/>
    <property type="project" value="UniProtKB-KW"/>
</dbReference>
<keyword evidence="4 8" id="KW-0503">Monooxygenase</keyword>
<dbReference type="Proteomes" id="UP000186955">
    <property type="component" value="Unassembled WGS sequence"/>
</dbReference>
<comment type="subcellular location">
    <subcellularLocation>
        <location evidence="1">Membrane</location>
        <topology evidence="1">Multi-pass membrane protein</topology>
    </subcellularLocation>
</comment>
<feature type="transmembrane region" description="Helical" evidence="7">
    <location>
        <begin position="176"/>
        <end position="195"/>
    </location>
</feature>
<evidence type="ECO:0000256" key="4">
    <source>
        <dbReference type="ARBA" id="ARBA00023033"/>
    </source>
</evidence>
<keyword evidence="4 8" id="KW-0560">Oxidoreductase</keyword>
<comment type="caution">
    <text evidence="8">The sequence shown here is derived from an EMBL/GenBank/DDBJ whole genome shotgun (WGS) entry which is preliminary data.</text>
</comment>
<dbReference type="EMBL" id="MNBE01000308">
    <property type="protein sequence ID" value="OKP11013.1"/>
    <property type="molecule type" value="Genomic_DNA"/>
</dbReference>
<feature type="transmembrane region" description="Helical" evidence="7">
    <location>
        <begin position="112"/>
        <end position="135"/>
    </location>
</feature>
<organism evidence="8 9">
    <name type="scientific">Penicillium subrubescens</name>
    <dbReference type="NCBI Taxonomy" id="1316194"/>
    <lineage>
        <taxon>Eukaryota</taxon>
        <taxon>Fungi</taxon>
        <taxon>Dikarya</taxon>
        <taxon>Ascomycota</taxon>
        <taxon>Pezizomycotina</taxon>
        <taxon>Eurotiomycetes</taxon>
        <taxon>Eurotiomycetidae</taxon>
        <taxon>Eurotiales</taxon>
        <taxon>Aspergillaceae</taxon>
        <taxon>Penicillium</taxon>
    </lineage>
</organism>
<keyword evidence="2 7" id="KW-0812">Transmembrane</keyword>
<keyword evidence="9" id="KW-1185">Reference proteome</keyword>
<evidence type="ECO:0000256" key="3">
    <source>
        <dbReference type="ARBA" id="ARBA00022989"/>
    </source>
</evidence>
<dbReference type="Pfam" id="PF08592">
    <property type="entry name" value="Anthrone_oxy"/>
    <property type="match status" value="1"/>
</dbReference>
<gene>
    <name evidence="8" type="ORF">PENSUB_3534</name>
</gene>
<keyword evidence="5 7" id="KW-0472">Membrane</keyword>
<dbReference type="OrthoDB" id="5954308at2759"/>
<protein>
    <submittedName>
        <fullName evidence="8">Noranthrone monooxygenase</fullName>
    </submittedName>
</protein>
<name>A0A1Q5UEX3_9EURO</name>
<reference evidence="8 9" key="1">
    <citation type="submission" date="2016-10" db="EMBL/GenBank/DDBJ databases">
        <title>Genome sequence of the ascomycete fungus Penicillium subrubescens.</title>
        <authorList>
            <person name="De Vries R.P."/>
            <person name="Peng M."/>
            <person name="Dilokpimol A."/>
            <person name="Hilden K."/>
            <person name="Makela M.R."/>
            <person name="Grigoriev I."/>
            <person name="Riley R."/>
            <person name="Granchi Z."/>
        </authorList>
    </citation>
    <scope>NUCLEOTIDE SEQUENCE [LARGE SCALE GENOMIC DNA]</scope>
    <source>
        <strain evidence="8 9">CBS 132785</strain>
    </source>
</reference>
<dbReference type="PANTHER" id="PTHR35042:SF1">
    <property type="entry name" value="DUF1772-DOMAIN-CONTAINING PROTEIN"/>
    <property type="match status" value="1"/>
</dbReference>